<feature type="transmembrane region" description="Helical" evidence="6">
    <location>
        <begin position="266"/>
        <end position="290"/>
    </location>
</feature>
<dbReference type="Pfam" id="PF07690">
    <property type="entry name" value="MFS_1"/>
    <property type="match status" value="1"/>
</dbReference>
<dbReference type="SUPFAM" id="SSF103473">
    <property type="entry name" value="MFS general substrate transporter"/>
    <property type="match status" value="1"/>
</dbReference>
<dbReference type="InterPro" id="IPR020846">
    <property type="entry name" value="MFS_dom"/>
</dbReference>
<keyword evidence="3 6" id="KW-1133">Transmembrane helix</keyword>
<feature type="domain" description="Major facilitator superfamily (MFS) profile" evidence="7">
    <location>
        <begin position="38"/>
        <end position="495"/>
    </location>
</feature>
<evidence type="ECO:0000259" key="7">
    <source>
        <dbReference type="PROSITE" id="PS50850"/>
    </source>
</evidence>
<dbReference type="Gene3D" id="1.20.1250.20">
    <property type="entry name" value="MFS general substrate transporter like domains"/>
    <property type="match status" value="1"/>
</dbReference>
<feature type="transmembrane region" description="Helical" evidence="6">
    <location>
        <begin position="87"/>
        <end position="109"/>
    </location>
</feature>
<sequence>MAAARQGDQESLTTVIGDEKQTIAASEHSQEPASNEITTLKQQESGLPDDLEVIIITPTPSAETAVATKEVPAVHEVRITLGASSTVINVTISLYVFIQGVAPMMWAALSEWHGRRFIYIGSTVIYVASTVGCAMSKNIGVFVVVRILQSIGASAAQAVGAGTISDLFTMQERGSAMGLFLLGPLIGPVVGPIAGGYINECKCPFTVRCIVYIGWRYIFWTLAGMGGFVLLLMLLFLPETQQRRHSQSAKHKEVSMLRSFTRPFAFLWKPVVILASAPYALAYGFMYFVISTLPHQLGYRYHLTSSQIGLSYLANGVGNALGAVLSGKYADWMLSRGNVNTSDNDTIVQHDKEAAYPPDSKEQLDRKQQEQQQPERRLQAMWLGILLLPLGELMYGWCIQNRVHLAGGLTGLFLLGVGVGVVQTPSNTYLVDAYQGYSASVVGASNLLRSFCAGCTPLLAPALLKAIGNGWAMTILSIVSLLSGVCIYLVHTFGARWRALDGSS</sequence>
<accession>A0A077WCI4</accession>
<keyword evidence="2 6" id="KW-0812">Transmembrane</keyword>
<dbReference type="Gene3D" id="1.20.1720.10">
    <property type="entry name" value="Multidrug resistance protein D"/>
    <property type="match status" value="1"/>
</dbReference>
<dbReference type="GO" id="GO:0022857">
    <property type="term" value="F:transmembrane transporter activity"/>
    <property type="evidence" value="ECO:0007669"/>
    <property type="project" value="InterPro"/>
</dbReference>
<keyword evidence="4 6" id="KW-0472">Membrane</keyword>
<feature type="transmembrane region" description="Helical" evidence="6">
    <location>
        <begin position="217"/>
        <end position="237"/>
    </location>
</feature>
<evidence type="ECO:0000256" key="6">
    <source>
        <dbReference type="SAM" id="Phobius"/>
    </source>
</evidence>
<feature type="transmembrane region" description="Helical" evidence="6">
    <location>
        <begin position="116"/>
        <end position="137"/>
    </location>
</feature>
<reference evidence="8" key="1">
    <citation type="journal article" date="2014" name="Genome Announc.">
        <title>De novo whole-genome sequence and genome annotation of Lichtheimia ramosa.</title>
        <authorList>
            <person name="Linde J."/>
            <person name="Schwartze V."/>
            <person name="Binder U."/>
            <person name="Lass-Florl C."/>
            <person name="Voigt K."/>
            <person name="Horn F."/>
        </authorList>
    </citation>
    <scope>NUCLEOTIDE SEQUENCE</scope>
    <source>
        <strain evidence="8">JMRC FSU:6197</strain>
    </source>
</reference>
<dbReference type="GO" id="GO:0005886">
    <property type="term" value="C:plasma membrane"/>
    <property type="evidence" value="ECO:0007669"/>
    <property type="project" value="TreeGrafter"/>
</dbReference>
<name>A0A077WCI4_9FUNG</name>
<evidence type="ECO:0000313" key="8">
    <source>
        <dbReference type="EMBL" id="CDS05130.1"/>
    </source>
</evidence>
<proteinExistence type="predicted"/>
<dbReference type="InterPro" id="IPR011701">
    <property type="entry name" value="MFS"/>
</dbReference>
<protein>
    <recommendedName>
        <fullName evidence="7">Major facilitator superfamily (MFS) profile domain-containing protein</fullName>
    </recommendedName>
</protein>
<dbReference type="PANTHER" id="PTHR23502:SF5">
    <property type="entry name" value="QUINIDINE RESISTANCE PROTEIN 3"/>
    <property type="match status" value="1"/>
</dbReference>
<dbReference type="InterPro" id="IPR036259">
    <property type="entry name" value="MFS_trans_sf"/>
</dbReference>
<feature type="transmembrane region" description="Helical" evidence="6">
    <location>
        <begin position="176"/>
        <end position="197"/>
    </location>
</feature>
<gene>
    <name evidence="8" type="ORF">LRAMOSA07659</name>
</gene>
<dbReference type="AlphaFoldDB" id="A0A077WCI4"/>
<evidence type="ECO:0000256" key="4">
    <source>
        <dbReference type="ARBA" id="ARBA00023136"/>
    </source>
</evidence>
<evidence type="ECO:0000256" key="2">
    <source>
        <dbReference type="ARBA" id="ARBA00022692"/>
    </source>
</evidence>
<evidence type="ECO:0000256" key="1">
    <source>
        <dbReference type="ARBA" id="ARBA00004141"/>
    </source>
</evidence>
<evidence type="ECO:0000256" key="5">
    <source>
        <dbReference type="SAM" id="MobiDB-lite"/>
    </source>
</evidence>
<evidence type="ECO:0000256" key="3">
    <source>
        <dbReference type="ARBA" id="ARBA00022989"/>
    </source>
</evidence>
<feature type="region of interest" description="Disordered" evidence="5">
    <location>
        <begin position="1"/>
        <end position="35"/>
    </location>
</feature>
<dbReference type="PANTHER" id="PTHR23502">
    <property type="entry name" value="MAJOR FACILITATOR SUPERFAMILY"/>
    <property type="match status" value="1"/>
</dbReference>
<organism evidence="8">
    <name type="scientific">Lichtheimia ramosa</name>
    <dbReference type="NCBI Taxonomy" id="688394"/>
    <lineage>
        <taxon>Eukaryota</taxon>
        <taxon>Fungi</taxon>
        <taxon>Fungi incertae sedis</taxon>
        <taxon>Mucoromycota</taxon>
        <taxon>Mucoromycotina</taxon>
        <taxon>Mucoromycetes</taxon>
        <taxon>Mucorales</taxon>
        <taxon>Lichtheimiaceae</taxon>
        <taxon>Lichtheimia</taxon>
    </lineage>
</organism>
<dbReference type="PROSITE" id="PS50850">
    <property type="entry name" value="MFS"/>
    <property type="match status" value="1"/>
</dbReference>
<dbReference type="EMBL" id="LK023316">
    <property type="protein sequence ID" value="CDS05130.1"/>
    <property type="molecule type" value="Genomic_DNA"/>
</dbReference>
<feature type="transmembrane region" description="Helical" evidence="6">
    <location>
        <begin position="405"/>
        <end position="422"/>
    </location>
</feature>
<dbReference type="CDD" id="cd17323">
    <property type="entry name" value="MFS_Tpo1_MDR_like"/>
    <property type="match status" value="1"/>
</dbReference>
<comment type="subcellular location">
    <subcellularLocation>
        <location evidence="1">Membrane</location>
        <topology evidence="1">Multi-pass membrane protein</topology>
    </subcellularLocation>
</comment>
<feature type="transmembrane region" description="Helical" evidence="6">
    <location>
        <begin position="471"/>
        <end position="490"/>
    </location>
</feature>
<dbReference type="OrthoDB" id="2441642at2759"/>